<dbReference type="InterPro" id="IPR008978">
    <property type="entry name" value="HSP20-like_chaperone"/>
</dbReference>
<dbReference type="Proteomes" id="UP001549921">
    <property type="component" value="Unassembled WGS sequence"/>
</dbReference>
<comment type="caution">
    <text evidence="4">The sequence shown here is derived from an EMBL/GenBank/DDBJ whole genome shotgun (WGS) entry which is preliminary data.</text>
</comment>
<accession>A0ABD0SDJ1</accession>
<evidence type="ECO:0000256" key="2">
    <source>
        <dbReference type="RuleBase" id="RU003616"/>
    </source>
</evidence>
<comment type="similarity">
    <text evidence="1 2">Belongs to the small heat shock protein (HSP20) family.</text>
</comment>
<dbReference type="InterPro" id="IPR002068">
    <property type="entry name" value="A-crystallin/Hsp20_dom"/>
</dbReference>
<dbReference type="Gene3D" id="2.60.40.790">
    <property type="match status" value="1"/>
</dbReference>
<proteinExistence type="inferred from homology"/>
<dbReference type="PROSITE" id="PS01031">
    <property type="entry name" value="SHSP"/>
    <property type="match status" value="1"/>
</dbReference>
<evidence type="ECO:0000256" key="1">
    <source>
        <dbReference type="PROSITE-ProRule" id="PRU00285"/>
    </source>
</evidence>
<evidence type="ECO:0000313" key="4">
    <source>
        <dbReference type="EMBL" id="KAL0811917.1"/>
    </source>
</evidence>
<dbReference type="PANTHER" id="PTHR45640:SF26">
    <property type="entry name" value="RE23625P"/>
    <property type="match status" value="1"/>
</dbReference>
<dbReference type="CDD" id="cd06526">
    <property type="entry name" value="metazoan_ACD"/>
    <property type="match status" value="1"/>
</dbReference>
<dbReference type="SUPFAM" id="SSF49764">
    <property type="entry name" value="HSP20-like chaperones"/>
    <property type="match status" value="1"/>
</dbReference>
<dbReference type="InterPro" id="IPR001436">
    <property type="entry name" value="Alpha-crystallin/sHSP_animal"/>
</dbReference>
<sequence>MGENVLQKANNFNVPVQRTDLSSFDDAFSSMKERFEAEMRRVDEEMTRFSTNLMYYYNQTPTGQGQVGLSPSQTAAPSPINVETLNNSPLLEGEGEAKTLKLQFDVSQFNPNEVAVKILDNVLMVSAIHEEKTDSSTVYREYHREFLLPLGIDREAIVSSLSRDGVLTIQTPMPKLTIVNQPVQKK</sequence>
<dbReference type="Pfam" id="PF00011">
    <property type="entry name" value="HSP20"/>
    <property type="match status" value="1"/>
</dbReference>
<dbReference type="GO" id="GO:0009408">
    <property type="term" value="P:response to heat"/>
    <property type="evidence" value="ECO:0007669"/>
    <property type="project" value="UniProtKB-ARBA"/>
</dbReference>
<evidence type="ECO:0000313" key="5">
    <source>
        <dbReference type="Proteomes" id="UP001549921"/>
    </source>
</evidence>
<dbReference type="PRINTS" id="PR00299">
    <property type="entry name" value="ACRYSTALLIN"/>
</dbReference>
<reference evidence="4 5" key="1">
    <citation type="submission" date="2024-06" db="EMBL/GenBank/DDBJ databases">
        <title>A chromosome-level genome assembly of beet webworm, Loxostege sticticalis.</title>
        <authorList>
            <person name="Zhang Y."/>
        </authorList>
    </citation>
    <scope>NUCLEOTIDE SEQUENCE [LARGE SCALE GENOMIC DNA]</scope>
    <source>
        <strain evidence="4">AQ028</strain>
        <tissue evidence="4">Male pupae</tissue>
    </source>
</reference>
<gene>
    <name evidence="4" type="ORF">ABMA28_009329</name>
</gene>
<name>A0ABD0SDJ1_LOXSC</name>
<feature type="domain" description="SHSP" evidence="3">
    <location>
        <begin position="81"/>
        <end position="186"/>
    </location>
</feature>
<organism evidence="4 5">
    <name type="scientific">Loxostege sticticalis</name>
    <name type="common">Beet webworm moth</name>
    <dbReference type="NCBI Taxonomy" id="481309"/>
    <lineage>
        <taxon>Eukaryota</taxon>
        <taxon>Metazoa</taxon>
        <taxon>Ecdysozoa</taxon>
        <taxon>Arthropoda</taxon>
        <taxon>Hexapoda</taxon>
        <taxon>Insecta</taxon>
        <taxon>Pterygota</taxon>
        <taxon>Neoptera</taxon>
        <taxon>Endopterygota</taxon>
        <taxon>Lepidoptera</taxon>
        <taxon>Glossata</taxon>
        <taxon>Ditrysia</taxon>
        <taxon>Pyraloidea</taxon>
        <taxon>Crambidae</taxon>
        <taxon>Pyraustinae</taxon>
        <taxon>Loxostege</taxon>
    </lineage>
</organism>
<dbReference type="EMBL" id="JBEDNZ010000023">
    <property type="protein sequence ID" value="KAL0811917.1"/>
    <property type="molecule type" value="Genomic_DNA"/>
</dbReference>
<dbReference type="AlphaFoldDB" id="A0ABD0SDJ1"/>
<dbReference type="PANTHER" id="PTHR45640">
    <property type="entry name" value="HEAT SHOCK PROTEIN HSP-12.2-RELATED"/>
    <property type="match status" value="1"/>
</dbReference>
<protein>
    <recommendedName>
        <fullName evidence="3">SHSP domain-containing protein</fullName>
    </recommendedName>
</protein>
<evidence type="ECO:0000259" key="3">
    <source>
        <dbReference type="PROSITE" id="PS01031"/>
    </source>
</evidence>